<accession>A0AAW0DV23</accession>
<protein>
    <submittedName>
        <fullName evidence="3">Kinase-like protein</fullName>
    </submittedName>
</protein>
<dbReference type="EMBL" id="JAWWNJ010000005">
    <property type="protein sequence ID" value="KAK7055388.1"/>
    <property type="molecule type" value="Genomic_DNA"/>
</dbReference>
<feature type="region of interest" description="Disordered" evidence="1">
    <location>
        <begin position="1"/>
        <end position="23"/>
    </location>
</feature>
<keyword evidence="3" id="KW-0808">Transferase</keyword>
<dbReference type="PANTHER" id="PTHR21310">
    <property type="entry name" value="AMINOGLYCOSIDE PHOSPHOTRANSFERASE-RELATED-RELATED"/>
    <property type="match status" value="1"/>
</dbReference>
<organism evidence="3 4">
    <name type="scientific">Favolaschia claudopus</name>
    <dbReference type="NCBI Taxonomy" id="2862362"/>
    <lineage>
        <taxon>Eukaryota</taxon>
        <taxon>Fungi</taxon>
        <taxon>Dikarya</taxon>
        <taxon>Basidiomycota</taxon>
        <taxon>Agaricomycotina</taxon>
        <taxon>Agaricomycetes</taxon>
        <taxon>Agaricomycetidae</taxon>
        <taxon>Agaricales</taxon>
        <taxon>Marasmiineae</taxon>
        <taxon>Mycenaceae</taxon>
        <taxon>Favolaschia</taxon>
    </lineage>
</organism>
<dbReference type="GO" id="GO:0016301">
    <property type="term" value="F:kinase activity"/>
    <property type="evidence" value="ECO:0007669"/>
    <property type="project" value="UniProtKB-KW"/>
</dbReference>
<keyword evidence="3" id="KW-0418">Kinase</keyword>
<name>A0AAW0DV23_9AGAR</name>
<reference evidence="3 4" key="1">
    <citation type="journal article" date="2024" name="J Genomics">
        <title>Draft genome sequencing and assembly of Favolaschia claudopus CIRM-BRFM 2984 isolated from oak limbs.</title>
        <authorList>
            <person name="Navarro D."/>
            <person name="Drula E."/>
            <person name="Chaduli D."/>
            <person name="Cazenave R."/>
            <person name="Ahrendt S."/>
            <person name="Wang J."/>
            <person name="Lipzen A."/>
            <person name="Daum C."/>
            <person name="Barry K."/>
            <person name="Grigoriev I.V."/>
            <person name="Favel A."/>
            <person name="Rosso M.N."/>
            <person name="Martin F."/>
        </authorList>
    </citation>
    <scope>NUCLEOTIDE SEQUENCE [LARGE SCALE GENOMIC DNA]</scope>
    <source>
        <strain evidence="3 4">CIRM-BRFM 2984</strain>
    </source>
</reference>
<keyword evidence="4" id="KW-1185">Reference proteome</keyword>
<dbReference type="Gene3D" id="3.90.1200.10">
    <property type="match status" value="1"/>
</dbReference>
<sequence length="412" mass="46259">MAATLEETDQISEFDYDSDDETAPGPFSLTKLTEIASTTAEKNCTLVKLAEGGYHKVYDVLSDGEPVGMVARVAAPAFPKDKLESEIATMQYVASHTSIHTPRVHVWNSNGNNSVGLEYMILEKISGVSASDVWDTLSLESKKVTVSEVADHIIQLFRLRFDAGGSLYNDTDGNRVVGPIISIPFYRALDGYIRFDQPVDITLASYRGPFRTATAYMRSSLDAELRLVEDQREHILEYELEGDEKRLEQGRRALTKAVKLCAVYPGDVCVSEPLTSPDKSFSLRMDDFRLSNIMINKETGHVTGIIDFEGATVAPLWECAYIPRWLQDHNEWDGSYEGGSAEDKKILRELFLEKVQELDPTGEWIRASDRGRPFREFAHLSGFQVGVWASQEEWVDERLEWTKTHPGVAFPS</sequence>
<dbReference type="PANTHER" id="PTHR21310:SF13">
    <property type="entry name" value="AMINOGLYCOSIDE PHOSPHOTRANSFERASE DOMAIN-CONTAINING PROTEIN"/>
    <property type="match status" value="1"/>
</dbReference>
<feature type="domain" description="Aminoglycoside phosphotransferase" evidence="2">
    <location>
        <begin position="49"/>
        <end position="317"/>
    </location>
</feature>
<proteinExistence type="predicted"/>
<dbReference type="SUPFAM" id="SSF56112">
    <property type="entry name" value="Protein kinase-like (PK-like)"/>
    <property type="match status" value="1"/>
</dbReference>
<evidence type="ECO:0000256" key="1">
    <source>
        <dbReference type="SAM" id="MobiDB-lite"/>
    </source>
</evidence>
<dbReference type="AlphaFoldDB" id="A0AAW0DV23"/>
<comment type="caution">
    <text evidence="3">The sequence shown here is derived from an EMBL/GenBank/DDBJ whole genome shotgun (WGS) entry which is preliminary data.</text>
</comment>
<dbReference type="Pfam" id="PF01636">
    <property type="entry name" value="APH"/>
    <property type="match status" value="1"/>
</dbReference>
<evidence type="ECO:0000313" key="4">
    <source>
        <dbReference type="Proteomes" id="UP001362999"/>
    </source>
</evidence>
<dbReference type="InterPro" id="IPR051678">
    <property type="entry name" value="AGP_Transferase"/>
</dbReference>
<feature type="compositionally biased region" description="Acidic residues" evidence="1">
    <location>
        <begin position="1"/>
        <end position="22"/>
    </location>
</feature>
<evidence type="ECO:0000313" key="3">
    <source>
        <dbReference type="EMBL" id="KAK7055388.1"/>
    </source>
</evidence>
<evidence type="ECO:0000259" key="2">
    <source>
        <dbReference type="Pfam" id="PF01636"/>
    </source>
</evidence>
<dbReference type="Proteomes" id="UP001362999">
    <property type="component" value="Unassembled WGS sequence"/>
</dbReference>
<gene>
    <name evidence="3" type="ORF">R3P38DRAFT_2846805</name>
</gene>
<dbReference type="InterPro" id="IPR011009">
    <property type="entry name" value="Kinase-like_dom_sf"/>
</dbReference>
<dbReference type="InterPro" id="IPR002575">
    <property type="entry name" value="Aminoglycoside_PTrfase"/>
</dbReference>